<dbReference type="Gene3D" id="2.60.40.10">
    <property type="entry name" value="Immunoglobulins"/>
    <property type="match status" value="1"/>
</dbReference>
<dbReference type="InterPro" id="IPR000601">
    <property type="entry name" value="PKD_dom"/>
</dbReference>
<evidence type="ECO:0000259" key="1">
    <source>
        <dbReference type="PROSITE" id="PS50093"/>
    </source>
</evidence>
<dbReference type="Pfam" id="PF19081">
    <property type="entry name" value="Ig_7"/>
    <property type="match status" value="2"/>
</dbReference>
<proteinExistence type="predicted"/>
<gene>
    <name evidence="2" type="ORF">F0919_05155</name>
</gene>
<comment type="caution">
    <text evidence="2">The sequence shown here is derived from an EMBL/GenBank/DDBJ whole genome shotgun (WGS) entry which is preliminary data.</text>
</comment>
<dbReference type="RefSeq" id="WP_150031640.1">
    <property type="nucleotide sequence ID" value="NZ_VWSH01000001.1"/>
</dbReference>
<organism evidence="2 3">
    <name type="scientific">Taibaiella lutea</name>
    <dbReference type="NCBI Taxonomy" id="2608001"/>
    <lineage>
        <taxon>Bacteria</taxon>
        <taxon>Pseudomonadati</taxon>
        <taxon>Bacteroidota</taxon>
        <taxon>Chitinophagia</taxon>
        <taxon>Chitinophagales</taxon>
        <taxon>Chitinophagaceae</taxon>
        <taxon>Taibaiella</taxon>
    </lineage>
</organism>
<dbReference type="InterPro" id="IPR013783">
    <property type="entry name" value="Ig-like_fold"/>
</dbReference>
<dbReference type="Gene3D" id="2.60.40.2700">
    <property type="match status" value="2"/>
</dbReference>
<dbReference type="SMART" id="SM00710">
    <property type="entry name" value="PbH1"/>
    <property type="match status" value="8"/>
</dbReference>
<dbReference type="Pfam" id="PF00801">
    <property type="entry name" value="PKD"/>
    <property type="match status" value="1"/>
</dbReference>
<feature type="domain" description="PKD" evidence="1">
    <location>
        <begin position="1710"/>
        <end position="1772"/>
    </location>
</feature>
<dbReference type="EMBL" id="VWSH01000001">
    <property type="protein sequence ID" value="KAA5537064.1"/>
    <property type="molecule type" value="Genomic_DNA"/>
</dbReference>
<dbReference type="CDD" id="cd00146">
    <property type="entry name" value="PKD"/>
    <property type="match status" value="1"/>
</dbReference>
<keyword evidence="3" id="KW-1185">Reference proteome</keyword>
<protein>
    <submittedName>
        <fullName evidence="2">T9SS type A sorting domain-containing protein</fullName>
    </submittedName>
</protein>
<accession>A0A5M6CPI6</accession>
<dbReference type="InterPro" id="IPR022409">
    <property type="entry name" value="PKD/Chitinase_dom"/>
</dbReference>
<dbReference type="NCBIfam" id="TIGR04183">
    <property type="entry name" value="Por_Secre_tail"/>
    <property type="match status" value="1"/>
</dbReference>
<sequence length="1860" mass="191470">MKVLYSTISVLFHHLKKSGSVRKSIVSGLALCVGLLITTTDKALAQVSLTASGGTVSGTYTTLNGAFAAINAGTHTGVIAITVTANTTEPATPVPLLASGTAGSSFSAVTIKPSGNVTINSDAAPAASRGIIELAGADNVTIDGDDPLTAGTQNLSIVAASVTTSGVACIRLSSNSSSGTDGADNNTIKNCIITGSRSSATSTTTNYGIQFSNGVSTSSSSTGAYSSINTIIQNNLITRCYYGIHAIGNSTSYYNTGIQILNNIIGSSTAANNVGLYGINLSYTSAASTGAAVVDGNDIQGGDYGTGFSANPSGIYLNTSANAVIIRNNNIHDIANSSTSGYGAYGIGIVASVTGVFIYNNFIRDITAQNYSTSLTTSYQNYGIYISTGSTGTKIVNNTIVLNKANKTTYGTSNPVSACINLTSSSAVLSQLLNNVLINNQGAASTAAYGVITSASGNISAAAVNNNNYPNASLSKVGYYGAARATVSDWQQATGKDGLAQSENPLFTSATDLHIPNGTVSFLESGGAPVAVTGVSVDYDNQTRPGPSTFGFGTAPDIGADEFDGNVAYTCTTPNPGATLASNIPLCSGYNTTLSLSNATAGTGVTYQWQASSTLGGTYVDSVGATGATYTITPGQSAYYRCKVTCANGPASAISTPVQVTFTNNVLSVTPATRCGAGTLSLSATGNAGTTLKWYASANNTTPLGTGTNFTTPVISNSTNFYVAAESPNSGILGAGATVGSNYDAIFYHLYGGCQSQFLIKASELQAMGIAAGNINSLGININAATGSYAGFQVSIGTTTNTDMSAGLFTGTLNPVYSAANYIPSTGINTFPFSSAFVWDGTSNLIVKFCWSNNNGGGNSSYARLDNVGFVACAYFRQDSQTPATICGAATGTGTTSNRPQFYINVCNSARVAVAATVTPAPAFVISPSTTVCNNGVTALTVTSNTADFNNVTWTPSTNLYANAAGTVPYTGANANTVYFKSGTSGTAVYFANALNTTSLCGNIDTVTVQTLPATASVLAATGTSCQTGSSVLNITPSITQTGVKYQWQSSSDNVSNNFNDIIGAAGATYTTPAITNTTYYRVAVKDSNNVTCFNSISDTVKINNPLITGPVSGERCGPGTVNLVAANNGDGSITTWYDAATGGNVVSTGTNFTTPSLSATTSYWAEASIGGTAVVGPVSPAAQGGTIGTQTVAWDVNFTVLQSTTLTSVDIYPVTSGETGVIKVVNGTGTGGTVINTINYTTNVGGGTTPQTIQINTALAPGTYSLYTSTLPSSGLKRNTSGAVYPYTSPVANITGNGYDQTYFMGMYNWTFGSKCTSPRVQITATVNAAPTAGISPTGTVQLCAGNTTTLTGTGGGTYQWRNAAGNLSGANTNTYTTGVSGNYRVYVTTPAGCTDTSATVSVVVNPLPVVNLGNDTTFCSGNSLILNAGTSGNAYLWDNATTTQTRVVNTSGNYYVRVTNSFNCIKRDTIAVTVNPTPVVNIGNDAFVCTGVSYTMNAGNAGATYHWDDNSIAQTRTVNTSGTYFVKVTNSFNCSKSDTAVITYLASPVVNLGPDKEGCAGDAVTLNAGNPGNTFLWDNGSTQQTRNVLVSGTYNVQVTNAANCHGYDTISVIVHALPFVNLGNDTVICHGKELVLNAGNPGSSYLWNDNSTLQTLVVNTSGDYNVHVTDNNNCVGTDAINVFVRPLPSGLINAVHGDTATYTFNVLNPQYIISYIWNFGDGSALVSGNMVQHRYAQNGQYVVSVKLMGECEDSTLSSRTVEVYDAPGGSTGIQQIGKTKDLTLYPNPAKDLVIIENLGNLNLEHITVYNIVGQTVYNANAENKMKHKIDVSGFVPGMYTVRIETSAGIVVRKFEILK</sequence>
<dbReference type="Proteomes" id="UP000323632">
    <property type="component" value="Unassembled WGS sequence"/>
</dbReference>
<name>A0A5M6CPI6_9BACT</name>
<dbReference type="InterPro" id="IPR006626">
    <property type="entry name" value="PbH1"/>
</dbReference>
<reference evidence="2 3" key="1">
    <citation type="submission" date="2019-09" db="EMBL/GenBank/DDBJ databases">
        <title>Genome sequence and assembly of Taibaiella sp.</title>
        <authorList>
            <person name="Chhetri G."/>
        </authorList>
    </citation>
    <scope>NUCLEOTIDE SEQUENCE [LARGE SCALE GENOMIC DNA]</scope>
    <source>
        <strain evidence="2 3">KVB11</strain>
    </source>
</reference>
<dbReference type="InterPro" id="IPR011050">
    <property type="entry name" value="Pectin_lyase_fold/virulence"/>
</dbReference>
<evidence type="ECO:0000313" key="3">
    <source>
        <dbReference type="Proteomes" id="UP000323632"/>
    </source>
</evidence>
<dbReference type="InterPro" id="IPR044023">
    <property type="entry name" value="Ig_7"/>
</dbReference>
<evidence type="ECO:0000313" key="2">
    <source>
        <dbReference type="EMBL" id="KAA5537064.1"/>
    </source>
</evidence>
<dbReference type="SUPFAM" id="SSF49299">
    <property type="entry name" value="PKD domain"/>
    <property type="match status" value="1"/>
</dbReference>
<dbReference type="SUPFAM" id="SSF51126">
    <property type="entry name" value="Pectin lyase-like"/>
    <property type="match status" value="2"/>
</dbReference>
<dbReference type="SMART" id="SM00089">
    <property type="entry name" value="PKD"/>
    <property type="match status" value="1"/>
</dbReference>
<dbReference type="InterPro" id="IPR026444">
    <property type="entry name" value="Secre_tail"/>
</dbReference>
<dbReference type="PROSITE" id="PS50093">
    <property type="entry name" value="PKD"/>
    <property type="match status" value="1"/>
</dbReference>
<dbReference type="InterPro" id="IPR035986">
    <property type="entry name" value="PKD_dom_sf"/>
</dbReference>
<dbReference type="Pfam" id="PF18962">
    <property type="entry name" value="Por_Secre_tail"/>
    <property type="match status" value="1"/>
</dbReference>